<feature type="transmembrane region" description="Helical" evidence="9">
    <location>
        <begin position="83"/>
        <end position="105"/>
    </location>
</feature>
<comment type="subcellular location">
    <subcellularLocation>
        <location evidence="1 9">Cell inner membrane</location>
        <topology evidence="1 9">Multi-pass membrane protein</topology>
    </subcellularLocation>
</comment>
<dbReference type="PANTHER" id="PTHR35011">
    <property type="entry name" value="2,3-DIKETO-L-GULONATE TRAP TRANSPORTER SMALL PERMEASE PROTEIN YIAM"/>
    <property type="match status" value="1"/>
</dbReference>
<dbReference type="GO" id="GO:0015740">
    <property type="term" value="P:C4-dicarboxylate transport"/>
    <property type="evidence" value="ECO:0007669"/>
    <property type="project" value="TreeGrafter"/>
</dbReference>
<gene>
    <name evidence="11" type="ORF">JAN5088_00635</name>
</gene>
<feature type="transmembrane region" description="Helical" evidence="9">
    <location>
        <begin position="125"/>
        <end position="145"/>
    </location>
</feature>
<keyword evidence="2 9" id="KW-0813">Transport</keyword>
<evidence type="ECO:0000259" key="10">
    <source>
        <dbReference type="Pfam" id="PF04290"/>
    </source>
</evidence>
<dbReference type="InterPro" id="IPR055348">
    <property type="entry name" value="DctQ"/>
</dbReference>
<evidence type="ECO:0000256" key="3">
    <source>
        <dbReference type="ARBA" id="ARBA00022475"/>
    </source>
</evidence>
<dbReference type="Pfam" id="PF04290">
    <property type="entry name" value="DctQ"/>
    <property type="match status" value="1"/>
</dbReference>
<feature type="transmembrane region" description="Helical" evidence="9">
    <location>
        <begin position="41"/>
        <end position="62"/>
    </location>
</feature>
<dbReference type="STRING" id="282197.SAMN04488517_11515"/>
<dbReference type="InterPro" id="IPR007387">
    <property type="entry name" value="TRAP_DctQ"/>
</dbReference>
<feature type="transmembrane region" description="Helical" evidence="9">
    <location>
        <begin position="12"/>
        <end position="35"/>
    </location>
</feature>
<keyword evidence="5 9" id="KW-0812">Transmembrane</keyword>
<reference evidence="11 12" key="1">
    <citation type="submission" date="2015-07" db="EMBL/GenBank/DDBJ databases">
        <authorList>
            <person name="Noorani M."/>
        </authorList>
    </citation>
    <scope>NUCLEOTIDE SEQUENCE [LARGE SCALE GENOMIC DNA]</scope>
    <source>
        <strain evidence="11 12">CECT 5088</strain>
    </source>
</reference>
<evidence type="ECO:0000256" key="6">
    <source>
        <dbReference type="ARBA" id="ARBA00022989"/>
    </source>
</evidence>
<comment type="similarity">
    <text evidence="8 9">Belongs to the TRAP transporter small permease family.</text>
</comment>
<accession>A0A0M6XL51</accession>
<dbReference type="EMBL" id="CXPG01000012">
    <property type="protein sequence ID" value="CTQ31876.1"/>
    <property type="molecule type" value="Genomic_DNA"/>
</dbReference>
<evidence type="ECO:0000256" key="7">
    <source>
        <dbReference type="ARBA" id="ARBA00023136"/>
    </source>
</evidence>
<keyword evidence="7 9" id="KW-0472">Membrane</keyword>
<evidence type="ECO:0000256" key="4">
    <source>
        <dbReference type="ARBA" id="ARBA00022519"/>
    </source>
</evidence>
<name>A0A0M6XL51_9RHOB</name>
<dbReference type="Proteomes" id="UP000048908">
    <property type="component" value="Unassembled WGS sequence"/>
</dbReference>
<evidence type="ECO:0000313" key="11">
    <source>
        <dbReference type="EMBL" id="CTQ31876.1"/>
    </source>
</evidence>
<dbReference type="PANTHER" id="PTHR35011:SF10">
    <property type="entry name" value="TRAP TRANSPORTER SMALL PERMEASE PROTEIN"/>
    <property type="match status" value="1"/>
</dbReference>
<evidence type="ECO:0000256" key="8">
    <source>
        <dbReference type="ARBA" id="ARBA00038436"/>
    </source>
</evidence>
<evidence type="ECO:0000313" key="12">
    <source>
        <dbReference type="Proteomes" id="UP000048908"/>
    </source>
</evidence>
<evidence type="ECO:0000256" key="1">
    <source>
        <dbReference type="ARBA" id="ARBA00004429"/>
    </source>
</evidence>
<feature type="domain" description="Tripartite ATP-independent periplasmic transporters DctQ component" evidence="10">
    <location>
        <begin position="21"/>
        <end position="145"/>
    </location>
</feature>
<organism evidence="11 12">
    <name type="scientific">Jannaschia rubra</name>
    <dbReference type="NCBI Taxonomy" id="282197"/>
    <lineage>
        <taxon>Bacteria</taxon>
        <taxon>Pseudomonadati</taxon>
        <taxon>Pseudomonadota</taxon>
        <taxon>Alphaproteobacteria</taxon>
        <taxon>Rhodobacterales</taxon>
        <taxon>Roseobacteraceae</taxon>
        <taxon>Jannaschia</taxon>
    </lineage>
</organism>
<keyword evidence="4 9" id="KW-0997">Cell inner membrane</keyword>
<comment type="function">
    <text evidence="9">Part of the tripartite ATP-independent periplasmic (TRAP) transport system.</text>
</comment>
<keyword evidence="3" id="KW-1003">Cell membrane</keyword>
<protein>
    <recommendedName>
        <fullName evidence="9">TRAP transporter small permease protein</fullName>
    </recommendedName>
</protein>
<sequence length="150" mass="15857">MMGAMLTRILEILSIALLMGLMMVTGLDVVGRYFLNAPLPGAFELTELMLAALVFAALPLVGRAGGHVDVDIVTEHLPARPRRAIALAVAALCALVLLIFAWRLGLLGAQQMADGMRSESLRVPFGPLAWFGAAACILAAVFGLMRGVSK</sequence>
<proteinExistence type="inferred from homology"/>
<comment type="subunit">
    <text evidence="9">The complex comprises the extracytoplasmic solute receptor protein and the two transmembrane proteins.</text>
</comment>
<keyword evidence="6 9" id="KW-1133">Transmembrane helix</keyword>
<dbReference type="AlphaFoldDB" id="A0A0M6XL51"/>
<dbReference type="GO" id="GO:0005886">
    <property type="term" value="C:plasma membrane"/>
    <property type="evidence" value="ECO:0007669"/>
    <property type="project" value="UniProtKB-SubCell"/>
</dbReference>
<keyword evidence="12" id="KW-1185">Reference proteome</keyword>
<evidence type="ECO:0000256" key="5">
    <source>
        <dbReference type="ARBA" id="ARBA00022692"/>
    </source>
</evidence>
<dbReference type="GO" id="GO:0022857">
    <property type="term" value="F:transmembrane transporter activity"/>
    <property type="evidence" value="ECO:0007669"/>
    <property type="project" value="UniProtKB-UniRule"/>
</dbReference>
<evidence type="ECO:0000256" key="2">
    <source>
        <dbReference type="ARBA" id="ARBA00022448"/>
    </source>
</evidence>
<evidence type="ECO:0000256" key="9">
    <source>
        <dbReference type="RuleBase" id="RU369079"/>
    </source>
</evidence>